<sequence>MLQDPASHCLPAFAGQRIRTADVIVELKGREPVQVVRRTYFILTFDPEGHIDLGKFGSQQSALAEWVMDPVFTAANSDRDQTVVEAASRFIAQGGRWVPSSALARIIDDVALGQRRCGRA</sequence>
<organism evidence="1 2">
    <name type="scientific">Paraburkholderia terrae</name>
    <dbReference type="NCBI Taxonomy" id="311230"/>
    <lineage>
        <taxon>Bacteria</taxon>
        <taxon>Pseudomonadati</taxon>
        <taxon>Pseudomonadota</taxon>
        <taxon>Betaproteobacteria</taxon>
        <taxon>Burkholderiales</taxon>
        <taxon>Burkholderiaceae</taxon>
        <taxon>Paraburkholderia</taxon>
    </lineage>
</organism>
<dbReference type="EMBL" id="CP026114">
    <property type="protein sequence ID" value="AUT66801.1"/>
    <property type="molecule type" value="Genomic_DNA"/>
</dbReference>
<name>A0A2I8F5I3_9BURK</name>
<evidence type="ECO:0000313" key="2">
    <source>
        <dbReference type="Proteomes" id="UP000243502"/>
    </source>
</evidence>
<protein>
    <submittedName>
        <fullName evidence="1">Uncharacterized protein</fullName>
    </submittedName>
</protein>
<accession>A0A2I8F5I3</accession>
<dbReference type="KEGG" id="pter:C2L65_41930"/>
<gene>
    <name evidence="1" type="ORF">C2L65_41930</name>
</gene>
<proteinExistence type="predicted"/>
<dbReference type="AlphaFoldDB" id="A0A2I8F5I3"/>
<reference evidence="1 2" key="1">
    <citation type="submission" date="2018-01" db="EMBL/GenBank/DDBJ databases">
        <title>Species boundaries and ecological features among Paraburkholderia terrae DSMZ17804T, P. hospita DSMZ17164T and P. caribensis DSMZ13236T.</title>
        <authorList>
            <person name="Pratama A.A."/>
        </authorList>
    </citation>
    <scope>NUCLEOTIDE SEQUENCE [LARGE SCALE GENOMIC DNA]</scope>
    <source>
        <strain evidence="1 2">DSM 17804</strain>
    </source>
</reference>
<dbReference type="Proteomes" id="UP000243502">
    <property type="component" value="Chromosome 4"/>
</dbReference>
<evidence type="ECO:0000313" key="1">
    <source>
        <dbReference type="EMBL" id="AUT66801.1"/>
    </source>
</evidence>